<dbReference type="RefSeq" id="WP_046551319.1">
    <property type="nucleotide sequence ID" value="NZ_CP011308.1"/>
</dbReference>
<protein>
    <submittedName>
        <fullName evidence="4">Alkylphosphonate utilization protein</fullName>
    </submittedName>
</protein>
<dbReference type="Gene3D" id="2.30.30.40">
    <property type="entry name" value="SH3 Domains"/>
    <property type="match status" value="1"/>
</dbReference>
<name>A0A7U4RQZ2_9BACT</name>
<dbReference type="FunFam" id="2.20.25.10:FF:000003">
    <property type="entry name" value="Alkylphosphonate utilization protein PhnA"/>
    <property type="match status" value="1"/>
</dbReference>
<dbReference type="AlphaFoldDB" id="A0A7U4RQZ2"/>
<dbReference type="SUPFAM" id="SSF57783">
    <property type="entry name" value="Zinc beta-ribbon"/>
    <property type="match status" value="1"/>
</dbReference>
<proteinExistence type="inferred from homology"/>
<organism evidence="4 5">
    <name type="scientific">Sulfurovum lithotrophicum</name>
    <dbReference type="NCBI Taxonomy" id="206403"/>
    <lineage>
        <taxon>Bacteria</taxon>
        <taxon>Pseudomonadati</taxon>
        <taxon>Campylobacterota</taxon>
        <taxon>Epsilonproteobacteria</taxon>
        <taxon>Campylobacterales</taxon>
        <taxon>Sulfurovaceae</taxon>
        <taxon>Sulfurovum</taxon>
    </lineage>
</organism>
<dbReference type="Pfam" id="PF03831">
    <property type="entry name" value="YjdM"/>
    <property type="match status" value="1"/>
</dbReference>
<feature type="domain" description="Protein YjdM C-terminal" evidence="2">
    <location>
        <begin position="45"/>
        <end position="114"/>
    </location>
</feature>
<accession>A0A7U4RQZ2</accession>
<keyword evidence="5" id="KW-1185">Reference proteome</keyword>
<reference evidence="4 5" key="1">
    <citation type="submission" date="2015-04" db="EMBL/GenBank/DDBJ databases">
        <title>Complete genome sequence of Sulfurovum lithotrophicum ATCC BAA-797T.</title>
        <authorList>
            <person name="Ahn J."/>
            <person name="Park G."/>
            <person name="Jeon W."/>
            <person name="Jang Y."/>
            <person name="Jang M."/>
            <person name="Lee H."/>
            <person name="Lee H."/>
        </authorList>
    </citation>
    <scope>NUCLEOTIDE SEQUENCE [LARGE SCALE GENOMIC DNA]</scope>
    <source>
        <strain evidence="5">ATCC BAA-797 / 42BKT</strain>
    </source>
</reference>
<dbReference type="Proteomes" id="UP000034444">
    <property type="component" value="Chromosome"/>
</dbReference>
<evidence type="ECO:0000313" key="5">
    <source>
        <dbReference type="Proteomes" id="UP000034444"/>
    </source>
</evidence>
<dbReference type="Pfam" id="PF08274">
    <property type="entry name" value="Zn_Ribbon_YjdM"/>
    <property type="match status" value="1"/>
</dbReference>
<dbReference type="PANTHER" id="PTHR30305">
    <property type="entry name" value="PROTEIN YJDM-RELATED"/>
    <property type="match status" value="1"/>
</dbReference>
<gene>
    <name evidence="4" type="ORF">YH65_07430</name>
</gene>
<dbReference type="NCBIfam" id="TIGR00686">
    <property type="entry name" value="phnA"/>
    <property type="match status" value="1"/>
</dbReference>
<reference evidence="5" key="2">
    <citation type="journal article" date="2017" name="Stand. Genomic Sci.">
        <title>Complete genome sequence of the sulfur-oxidizing chemolithoautotrophic Sulfurovum lithotrophicum 42BKTT.</title>
        <authorList>
            <person name="Jeon W."/>
            <person name="Priscilla L."/>
            <person name="Park G."/>
            <person name="Lee H."/>
            <person name="Lee N."/>
            <person name="Lee D."/>
            <person name="Kwon H."/>
            <person name="Ahn I."/>
            <person name="Lee C."/>
            <person name="Lee H."/>
            <person name="Ahn J."/>
        </authorList>
    </citation>
    <scope>NUCLEOTIDE SEQUENCE [LARGE SCALE GENOMIC DNA]</scope>
    <source>
        <strain evidence="5">ATCC BAA-797 / 42BKT</strain>
    </source>
</reference>
<dbReference type="EMBL" id="CP011308">
    <property type="protein sequence ID" value="AKF25241.1"/>
    <property type="molecule type" value="Genomic_DNA"/>
</dbReference>
<dbReference type="OrthoDB" id="9810131at2"/>
<dbReference type="InterPro" id="IPR004624">
    <property type="entry name" value="YjdM"/>
</dbReference>
<dbReference type="InterPro" id="IPR013988">
    <property type="entry name" value="YjdM_C"/>
</dbReference>
<dbReference type="KEGG" id="slh:YH65_07430"/>
<evidence type="ECO:0000259" key="2">
    <source>
        <dbReference type="Pfam" id="PF03831"/>
    </source>
</evidence>
<evidence type="ECO:0000259" key="3">
    <source>
        <dbReference type="Pfam" id="PF08274"/>
    </source>
</evidence>
<comment type="similarity">
    <text evidence="1">Belongs to the YjdM family.</text>
</comment>
<dbReference type="InterPro" id="IPR013987">
    <property type="entry name" value="YjdM_N"/>
</dbReference>
<evidence type="ECO:0000256" key="1">
    <source>
        <dbReference type="ARBA" id="ARBA00009248"/>
    </source>
</evidence>
<feature type="domain" description="Protein YjdM N-terminal" evidence="3">
    <location>
        <begin position="4"/>
        <end position="32"/>
    </location>
</feature>
<dbReference type="Gene3D" id="2.20.25.10">
    <property type="match status" value="1"/>
</dbReference>
<sequence length="114" mass="12173">MENIPNCPKCGSEYTYEDGSLYICPECAYEWSKDAAAEAEEGLVVRDANGNILEEGDTVTVIKDLKVKGSSGGIKVGTKIKGIHLVEGSDGHNIDCKVPGVGAIKLKQEFVKKA</sequence>
<dbReference type="SUPFAM" id="SSF82057">
    <property type="entry name" value="Prokaryotic SH3-related domain"/>
    <property type="match status" value="1"/>
</dbReference>
<dbReference type="PANTHER" id="PTHR30305:SF3">
    <property type="entry name" value="PROTEIN YJDM"/>
    <property type="match status" value="1"/>
</dbReference>
<evidence type="ECO:0000313" key="4">
    <source>
        <dbReference type="EMBL" id="AKF25241.1"/>
    </source>
</evidence>